<evidence type="ECO:0000256" key="1">
    <source>
        <dbReference type="ARBA" id="ARBA00009865"/>
    </source>
</evidence>
<dbReference type="Proteomes" id="UP000321621">
    <property type="component" value="Unassembled WGS sequence"/>
</dbReference>
<evidence type="ECO:0000313" key="10">
    <source>
        <dbReference type="Proteomes" id="UP000321621"/>
    </source>
</evidence>
<feature type="site" description="Important for catalytic activity, responsible for pKa modulation of the active site Glu and correct orientation of both the proton donor and substrate" evidence="5">
    <location>
        <position position="146"/>
    </location>
</feature>
<protein>
    <submittedName>
        <fullName evidence="7">Beta-xylosidase</fullName>
    </submittedName>
    <submittedName>
        <fullName evidence="8">Family 43 glycosylhydrolase</fullName>
    </submittedName>
</protein>
<feature type="active site" description="Proton donor" evidence="4">
    <location>
        <position position="206"/>
    </location>
</feature>
<dbReference type="GO" id="GO:0005975">
    <property type="term" value="P:carbohydrate metabolic process"/>
    <property type="evidence" value="ECO:0007669"/>
    <property type="project" value="InterPro"/>
</dbReference>
<evidence type="ECO:0000313" key="9">
    <source>
        <dbReference type="Proteomes" id="UP000266691"/>
    </source>
</evidence>
<reference evidence="7 9" key="1">
    <citation type="submission" date="2018-08" db="EMBL/GenBank/DDBJ databases">
        <title>Proposal of Muricauda 72 sp.nov. and Muricauda NH166 sp.nov., isolated from seawater.</title>
        <authorList>
            <person name="Cheng H."/>
            <person name="Wu Y.-H."/>
            <person name="Guo L.-L."/>
            <person name="Xu X.-W."/>
        </authorList>
    </citation>
    <scope>NUCLEOTIDE SEQUENCE [LARGE SCALE GENOMIC DNA]</scope>
    <source>
        <strain evidence="7 9">72</strain>
    </source>
</reference>
<gene>
    <name evidence="7" type="ORF">D2V05_13675</name>
    <name evidence="8" type="ORF">FQ017_13545</name>
</gene>
<evidence type="ECO:0000313" key="7">
    <source>
        <dbReference type="EMBL" id="RIV43461.1"/>
    </source>
</evidence>
<dbReference type="GO" id="GO:0004553">
    <property type="term" value="F:hydrolase activity, hydrolyzing O-glycosyl compounds"/>
    <property type="evidence" value="ECO:0007669"/>
    <property type="project" value="InterPro"/>
</dbReference>
<evidence type="ECO:0000256" key="3">
    <source>
        <dbReference type="ARBA" id="ARBA00023295"/>
    </source>
</evidence>
<dbReference type="EMBL" id="VNWK01000031">
    <property type="protein sequence ID" value="TXJ92802.1"/>
    <property type="molecule type" value="Genomic_DNA"/>
</dbReference>
<dbReference type="SUPFAM" id="SSF49899">
    <property type="entry name" value="Concanavalin A-like lectins/glucanases"/>
    <property type="match status" value="1"/>
</dbReference>
<dbReference type="InterPro" id="IPR013320">
    <property type="entry name" value="ConA-like_dom_sf"/>
</dbReference>
<dbReference type="AlphaFoldDB" id="A0A3A1NI79"/>
<dbReference type="Gene3D" id="2.115.10.20">
    <property type="entry name" value="Glycosyl hydrolase domain, family 43"/>
    <property type="match status" value="1"/>
</dbReference>
<evidence type="ECO:0000256" key="2">
    <source>
        <dbReference type="ARBA" id="ARBA00022801"/>
    </source>
</evidence>
<proteinExistence type="inferred from homology"/>
<comment type="similarity">
    <text evidence="1 6">Belongs to the glycosyl hydrolase 43 family.</text>
</comment>
<accession>A0A3A1NI79</accession>
<evidence type="ECO:0000313" key="8">
    <source>
        <dbReference type="EMBL" id="TXJ92802.1"/>
    </source>
</evidence>
<evidence type="ECO:0000256" key="5">
    <source>
        <dbReference type="PIRSR" id="PIRSR606710-2"/>
    </source>
</evidence>
<dbReference type="Proteomes" id="UP000266691">
    <property type="component" value="Unassembled WGS sequence"/>
</dbReference>
<comment type="caution">
    <text evidence="7">The sequence shown here is derived from an EMBL/GenBank/DDBJ whole genome shotgun (WGS) entry which is preliminary data.</text>
</comment>
<keyword evidence="2 6" id="KW-0378">Hydrolase</keyword>
<dbReference type="EMBL" id="QXFI01000031">
    <property type="protein sequence ID" value="RIV43461.1"/>
    <property type="molecule type" value="Genomic_DNA"/>
</dbReference>
<organism evidence="7 9">
    <name type="scientific">Flagellimonas pelagia</name>
    <dbReference type="NCBI Taxonomy" id="2306998"/>
    <lineage>
        <taxon>Bacteria</taxon>
        <taxon>Pseudomonadati</taxon>
        <taxon>Bacteroidota</taxon>
        <taxon>Flavobacteriia</taxon>
        <taxon>Flavobacteriales</taxon>
        <taxon>Flavobacteriaceae</taxon>
        <taxon>Flagellimonas</taxon>
    </lineage>
</organism>
<dbReference type="RefSeq" id="WP_119648188.1">
    <property type="nucleotide sequence ID" value="NZ_QXFI01000031.1"/>
</dbReference>
<dbReference type="InterPro" id="IPR023296">
    <property type="entry name" value="Glyco_hydro_beta-prop_sf"/>
</dbReference>
<feature type="active site" description="Proton acceptor" evidence="4">
    <location>
        <position position="40"/>
    </location>
</feature>
<dbReference type="PANTHER" id="PTHR42812">
    <property type="entry name" value="BETA-XYLOSIDASE"/>
    <property type="match status" value="1"/>
</dbReference>
<dbReference type="OrthoDB" id="9801455at2"/>
<dbReference type="PANTHER" id="PTHR42812:SF5">
    <property type="entry name" value="ENDO-ARABINASE"/>
    <property type="match status" value="1"/>
</dbReference>
<keyword evidence="10" id="KW-1185">Reference proteome</keyword>
<dbReference type="Gene3D" id="2.60.120.200">
    <property type="match status" value="1"/>
</dbReference>
<dbReference type="Pfam" id="PF04616">
    <property type="entry name" value="Glyco_hydro_43"/>
    <property type="match status" value="1"/>
</dbReference>
<sequence>MHYKIQPILLFLAYTVLANHNLNAQSLVEQTQVIPGELPDPSIIEVDGTYYASGTSGDWAPIYPIYTSIDLKNWELLGHVFQEAPEWTMSSFWAPELYYKDGTFYCYYTARAKDGISKIGVATTKDISKGFEDKGVIIEWGNEAIDAFVYEDRGTPYITWKAYGLEPSKPVTLLGSKLSDDGLSLVGEEFVTITADDTAFEENMIEGQCIVKRNGYLYMIYSGNGCCGPQCNYQVGVARAKSMEGPWEKTPNNPLIIGNSSWKCPGHGTVIHTKDKWYYLYHAYNTKGFPTLGRAAVFSEMYWDESIGWPYFKVEEKTSDKDRLVKNLTDNFDHAPLNKFWRKNLLATDFDIELTNGELKLTETHPDPNNKTGAVLCVIPDDSDFEFSIKVKNTNQALKGLVFYTTKDKSLGLGIKGEKLLLWKIADGTYEEMASVALKNAGDVWLKAKVTNSKKIDFSYQIANENWKSLNALEGDNLVWWSSGMKVGIQIKKDDISGDTEGKFDDFSIKY</sequence>
<evidence type="ECO:0000256" key="4">
    <source>
        <dbReference type="PIRSR" id="PIRSR606710-1"/>
    </source>
</evidence>
<dbReference type="SUPFAM" id="SSF75005">
    <property type="entry name" value="Arabinanase/levansucrase/invertase"/>
    <property type="match status" value="1"/>
</dbReference>
<keyword evidence="3 6" id="KW-0326">Glycosidase</keyword>
<evidence type="ECO:0000256" key="6">
    <source>
        <dbReference type="RuleBase" id="RU361187"/>
    </source>
</evidence>
<name>A0A3A1NI79_9FLAO</name>
<dbReference type="CDD" id="cd08999">
    <property type="entry name" value="GH43_ABN-like"/>
    <property type="match status" value="1"/>
</dbReference>
<dbReference type="InterPro" id="IPR006710">
    <property type="entry name" value="Glyco_hydro_43"/>
</dbReference>
<reference evidence="8 10" key="2">
    <citation type="submission" date="2019-07" db="EMBL/GenBank/DDBJ databases">
        <title>Draft genome of two Muricauda strains isolated from deep sea.</title>
        <authorList>
            <person name="Sun C."/>
        </authorList>
    </citation>
    <scope>NUCLEOTIDE SEQUENCE [LARGE SCALE GENOMIC DNA]</scope>
    <source>
        <strain evidence="8 10">72</strain>
    </source>
</reference>
<dbReference type="InterPro" id="IPR051795">
    <property type="entry name" value="Glycosyl_Hydrlase_43"/>
</dbReference>